<dbReference type="SUPFAM" id="SSF57938">
    <property type="entry name" value="DnaJ/Hsp40 cysteine-rich domain"/>
    <property type="match status" value="1"/>
</dbReference>
<feature type="domain" description="BSD2 cysteine rich" evidence="1">
    <location>
        <begin position="64"/>
        <end position="132"/>
    </location>
</feature>
<dbReference type="Proteomes" id="UP000326396">
    <property type="component" value="Unassembled WGS sequence"/>
</dbReference>
<dbReference type="GO" id="GO:0009570">
    <property type="term" value="C:chloroplast stroma"/>
    <property type="evidence" value="ECO:0007669"/>
    <property type="project" value="TreeGrafter"/>
</dbReference>
<dbReference type="InterPro" id="IPR036410">
    <property type="entry name" value="HSP_DnaJ_Cys-rich_dom_sf"/>
</dbReference>
<organism evidence="2 3">
    <name type="scientific">Mikania micrantha</name>
    <name type="common">bitter vine</name>
    <dbReference type="NCBI Taxonomy" id="192012"/>
    <lineage>
        <taxon>Eukaryota</taxon>
        <taxon>Viridiplantae</taxon>
        <taxon>Streptophyta</taxon>
        <taxon>Embryophyta</taxon>
        <taxon>Tracheophyta</taxon>
        <taxon>Spermatophyta</taxon>
        <taxon>Magnoliopsida</taxon>
        <taxon>eudicotyledons</taxon>
        <taxon>Gunneridae</taxon>
        <taxon>Pentapetalae</taxon>
        <taxon>asterids</taxon>
        <taxon>campanulids</taxon>
        <taxon>Asterales</taxon>
        <taxon>Asteraceae</taxon>
        <taxon>Asteroideae</taxon>
        <taxon>Heliantheae alliance</taxon>
        <taxon>Eupatorieae</taxon>
        <taxon>Mikania</taxon>
    </lineage>
</organism>
<sequence length="132" mass="13610">MSTVLNCTPLTSSSLPNKPGLIGGNAPKLTLINISINQTSKLERFQALEVKASSDGAKAGTTSKSLVCESCEGNGKIVCSQCQGTGVNTEDHFNGRFKAGGLCWLCRGKKEILCGGCNGAGYAGGFMSTADE</sequence>
<dbReference type="Pfam" id="PF25436">
    <property type="entry name" value="BSD2_CRD"/>
    <property type="match status" value="1"/>
</dbReference>
<dbReference type="GO" id="GO:0044183">
    <property type="term" value="F:protein folding chaperone"/>
    <property type="evidence" value="ECO:0007669"/>
    <property type="project" value="TreeGrafter"/>
</dbReference>
<reference evidence="2 3" key="1">
    <citation type="submission" date="2019-05" db="EMBL/GenBank/DDBJ databases">
        <title>Mikania micrantha, genome provides insights into the molecular mechanism of rapid growth.</title>
        <authorList>
            <person name="Liu B."/>
        </authorList>
    </citation>
    <scope>NUCLEOTIDE SEQUENCE [LARGE SCALE GENOMIC DNA]</scope>
    <source>
        <strain evidence="2">NLD-2019</strain>
        <tissue evidence="2">Leaf</tissue>
    </source>
</reference>
<gene>
    <name evidence="2" type="ORF">E3N88_42374</name>
</gene>
<protein>
    <recommendedName>
        <fullName evidence="1">BSD2 cysteine rich domain-containing protein</fullName>
    </recommendedName>
</protein>
<evidence type="ECO:0000259" key="1">
    <source>
        <dbReference type="Pfam" id="PF25436"/>
    </source>
</evidence>
<evidence type="ECO:0000313" key="2">
    <source>
        <dbReference type="EMBL" id="KAD1735754.1"/>
    </source>
</evidence>
<keyword evidence="3" id="KW-1185">Reference proteome</keyword>
<dbReference type="OrthoDB" id="2019540at2759"/>
<dbReference type="GO" id="GO:0101031">
    <property type="term" value="C:protein folding chaperone complex"/>
    <property type="evidence" value="ECO:0007669"/>
    <property type="project" value="TreeGrafter"/>
</dbReference>
<accession>A0A5N6LIU9</accession>
<evidence type="ECO:0000313" key="3">
    <source>
        <dbReference type="Proteomes" id="UP000326396"/>
    </source>
</evidence>
<proteinExistence type="predicted"/>
<comment type="caution">
    <text evidence="2">The sequence shown here is derived from an EMBL/GenBank/DDBJ whole genome shotgun (WGS) entry which is preliminary data.</text>
</comment>
<name>A0A5N6LIU9_9ASTR</name>
<dbReference type="InterPro" id="IPR057453">
    <property type="entry name" value="BSD2_CRD"/>
</dbReference>
<dbReference type="AlphaFoldDB" id="A0A5N6LIU9"/>
<dbReference type="PANTHER" id="PTHR15852:SF51">
    <property type="entry name" value="PROTEIN BUNDLE SHEATH DEFECTIVE 2, CHLOROPLASTIC"/>
    <property type="match status" value="1"/>
</dbReference>
<dbReference type="EMBL" id="SZYD01000529">
    <property type="protein sequence ID" value="KAD1735754.1"/>
    <property type="molecule type" value="Genomic_DNA"/>
</dbReference>
<dbReference type="PANTHER" id="PTHR15852">
    <property type="entry name" value="PLASTID TRANSCRIPTIONALLY ACTIVE PROTEIN"/>
    <property type="match status" value="1"/>
</dbReference>